<evidence type="ECO:0000256" key="5">
    <source>
        <dbReference type="PROSITE-ProRule" id="PRU00335"/>
    </source>
</evidence>
<dbReference type="InterPro" id="IPR009057">
    <property type="entry name" value="Homeodomain-like_sf"/>
</dbReference>
<dbReference type="PROSITE" id="PS01081">
    <property type="entry name" value="HTH_TETR_1"/>
    <property type="match status" value="1"/>
</dbReference>
<dbReference type="Gene3D" id="1.10.10.60">
    <property type="entry name" value="Homeodomain-like"/>
    <property type="match status" value="1"/>
</dbReference>
<evidence type="ECO:0000313" key="8">
    <source>
        <dbReference type="Proteomes" id="UP000001918"/>
    </source>
</evidence>
<dbReference type="Gene3D" id="1.10.357.10">
    <property type="entry name" value="Tetracycline Repressor, domain 2"/>
    <property type="match status" value="1"/>
</dbReference>
<organism evidence="7 8">
    <name type="scientific">Thermomonospora curvata (strain ATCC 19995 / DSM 43183 / JCM 3096 / KCTC 9072 / NBRC 15933 / NCIMB 10081 / Henssen B9)</name>
    <dbReference type="NCBI Taxonomy" id="471852"/>
    <lineage>
        <taxon>Bacteria</taxon>
        <taxon>Bacillati</taxon>
        <taxon>Actinomycetota</taxon>
        <taxon>Actinomycetes</taxon>
        <taxon>Streptosporangiales</taxon>
        <taxon>Thermomonosporaceae</taxon>
        <taxon>Thermomonospora</taxon>
    </lineage>
</organism>
<dbReference type="STRING" id="471852.Tcur_1867"/>
<keyword evidence="8" id="KW-1185">Reference proteome</keyword>
<dbReference type="Pfam" id="PF00440">
    <property type="entry name" value="TetR_N"/>
    <property type="match status" value="1"/>
</dbReference>
<keyword evidence="4" id="KW-0804">Transcription</keyword>
<accession>D1ACV1</accession>
<dbReference type="Proteomes" id="UP000001918">
    <property type="component" value="Chromosome"/>
</dbReference>
<reference evidence="7 8" key="1">
    <citation type="journal article" date="2011" name="Stand. Genomic Sci.">
        <title>Complete genome sequence of Thermomonospora curvata type strain (B9).</title>
        <authorList>
            <person name="Chertkov O."/>
            <person name="Sikorski J."/>
            <person name="Nolan M."/>
            <person name="Lapidus A."/>
            <person name="Lucas S."/>
            <person name="Del Rio T.G."/>
            <person name="Tice H."/>
            <person name="Cheng J.F."/>
            <person name="Goodwin L."/>
            <person name="Pitluck S."/>
            <person name="Liolios K."/>
            <person name="Ivanova N."/>
            <person name="Mavromatis K."/>
            <person name="Mikhailova N."/>
            <person name="Ovchinnikova G."/>
            <person name="Pati A."/>
            <person name="Chen A."/>
            <person name="Palaniappan K."/>
            <person name="Djao O.D."/>
            <person name="Land M."/>
            <person name="Hauser L."/>
            <person name="Chang Y.J."/>
            <person name="Jeffries C.D."/>
            <person name="Brettin T."/>
            <person name="Han C."/>
            <person name="Detter J.C."/>
            <person name="Rohde M."/>
            <person name="Goker M."/>
            <person name="Woyke T."/>
            <person name="Bristow J."/>
            <person name="Eisen J.A."/>
            <person name="Markowitz V."/>
            <person name="Hugenholtz P."/>
            <person name="Klenk H.P."/>
            <person name="Kyrpides N.C."/>
        </authorList>
    </citation>
    <scope>NUCLEOTIDE SEQUENCE [LARGE SCALE GENOMIC DNA]</scope>
    <source>
        <strain evidence="8">ATCC 19995 / DSM 43183 / JCM 3096 / KCTC 9072 / NBRC 15933 / NCIMB 10081 / Henssen B9</strain>
    </source>
</reference>
<dbReference type="AlphaFoldDB" id="D1ACV1"/>
<dbReference type="RefSeq" id="WP_012852224.1">
    <property type="nucleotide sequence ID" value="NC_013510.1"/>
</dbReference>
<dbReference type="eggNOG" id="COG1309">
    <property type="taxonomic scope" value="Bacteria"/>
</dbReference>
<dbReference type="SUPFAM" id="SSF48498">
    <property type="entry name" value="Tetracyclin repressor-like, C-terminal domain"/>
    <property type="match status" value="1"/>
</dbReference>
<dbReference type="SUPFAM" id="SSF46689">
    <property type="entry name" value="Homeodomain-like"/>
    <property type="match status" value="1"/>
</dbReference>
<dbReference type="PROSITE" id="PS50977">
    <property type="entry name" value="HTH_TETR_2"/>
    <property type="match status" value="1"/>
</dbReference>
<dbReference type="GO" id="GO:0003700">
    <property type="term" value="F:DNA-binding transcription factor activity"/>
    <property type="evidence" value="ECO:0007669"/>
    <property type="project" value="TreeGrafter"/>
</dbReference>
<dbReference type="Pfam" id="PF17932">
    <property type="entry name" value="TetR_C_24"/>
    <property type="match status" value="1"/>
</dbReference>
<proteinExistence type="predicted"/>
<dbReference type="EMBL" id="CP001738">
    <property type="protein sequence ID" value="ACY97440.1"/>
    <property type="molecule type" value="Genomic_DNA"/>
</dbReference>
<name>D1ACV1_THECD</name>
<dbReference type="PANTHER" id="PTHR30055:SF175">
    <property type="entry name" value="HTH-TYPE TRANSCRIPTIONAL REPRESSOR KSTR2"/>
    <property type="match status" value="1"/>
</dbReference>
<evidence type="ECO:0000259" key="6">
    <source>
        <dbReference type="PROSITE" id="PS50977"/>
    </source>
</evidence>
<evidence type="ECO:0000313" key="7">
    <source>
        <dbReference type="EMBL" id="ACY97440.1"/>
    </source>
</evidence>
<keyword evidence="2" id="KW-0805">Transcription regulation</keyword>
<dbReference type="HOGENOM" id="CLU_069356_12_4_11"/>
<sequence length="201" mass="22490">MAGDRRPAGARTSPTERRILAAAVHLFAEHGFDGTSVQQIVERAQITKGGLYHYFGSKQDLLQEIYQSLISRQLQDLERILAAGLDPPATVRAVIEALVISTAEHIDEAKVFARELNRLDPARLAAVRAERRRYHTAFRDLIERGQREGVFSRVAPADTVTLIVFGMVNEMPRWYRADGPKPASRFAAEVADFVLTALRPR</sequence>
<dbReference type="PRINTS" id="PR00455">
    <property type="entry name" value="HTHTETR"/>
</dbReference>
<evidence type="ECO:0000256" key="1">
    <source>
        <dbReference type="ARBA" id="ARBA00022491"/>
    </source>
</evidence>
<dbReference type="InterPro" id="IPR036271">
    <property type="entry name" value="Tet_transcr_reg_TetR-rel_C_sf"/>
</dbReference>
<dbReference type="KEGG" id="tcu:Tcur_1867"/>
<dbReference type="PANTHER" id="PTHR30055">
    <property type="entry name" value="HTH-TYPE TRANSCRIPTIONAL REGULATOR RUTR"/>
    <property type="match status" value="1"/>
</dbReference>
<evidence type="ECO:0000256" key="4">
    <source>
        <dbReference type="ARBA" id="ARBA00023163"/>
    </source>
</evidence>
<keyword evidence="1" id="KW-0678">Repressor</keyword>
<gene>
    <name evidence="7" type="ordered locus">Tcur_1867</name>
</gene>
<dbReference type="GO" id="GO:0000976">
    <property type="term" value="F:transcription cis-regulatory region binding"/>
    <property type="evidence" value="ECO:0007669"/>
    <property type="project" value="TreeGrafter"/>
</dbReference>
<dbReference type="InterPro" id="IPR050109">
    <property type="entry name" value="HTH-type_TetR-like_transc_reg"/>
</dbReference>
<evidence type="ECO:0000256" key="2">
    <source>
        <dbReference type="ARBA" id="ARBA00023015"/>
    </source>
</evidence>
<dbReference type="InterPro" id="IPR023772">
    <property type="entry name" value="DNA-bd_HTH_TetR-type_CS"/>
</dbReference>
<evidence type="ECO:0000256" key="3">
    <source>
        <dbReference type="ARBA" id="ARBA00023125"/>
    </source>
</evidence>
<dbReference type="InterPro" id="IPR001647">
    <property type="entry name" value="HTH_TetR"/>
</dbReference>
<feature type="domain" description="HTH tetR-type" evidence="6">
    <location>
        <begin position="13"/>
        <end position="73"/>
    </location>
</feature>
<dbReference type="InterPro" id="IPR041490">
    <property type="entry name" value="KstR2_TetR_C"/>
</dbReference>
<feature type="DNA-binding region" description="H-T-H motif" evidence="5">
    <location>
        <begin position="36"/>
        <end position="55"/>
    </location>
</feature>
<protein>
    <submittedName>
        <fullName evidence="7">Transcriptional regulator, TetR family</fullName>
    </submittedName>
</protein>
<keyword evidence="3 5" id="KW-0238">DNA-binding</keyword>
<dbReference type="OrthoDB" id="3190535at2"/>